<gene>
    <name evidence="2" type="ORF">POCTA_138.1.T0540283</name>
</gene>
<protein>
    <submittedName>
        <fullName evidence="2">Uncharacterized protein</fullName>
    </submittedName>
</protein>
<reference evidence="2" key="1">
    <citation type="submission" date="2021-01" db="EMBL/GenBank/DDBJ databases">
        <authorList>
            <consortium name="Genoscope - CEA"/>
            <person name="William W."/>
        </authorList>
    </citation>
    <scope>NUCLEOTIDE SEQUENCE</scope>
</reference>
<keyword evidence="3" id="KW-1185">Reference proteome</keyword>
<sequence length="147" mass="16932">MAIIQELFHQLVIHCLIDVIILDRIFFVFTQGLLHGASAARSQNSVIQDFNLKGKWLLICLCLKSGQLMQLLRYMIDMIISSNIVVIPLQILTLVLLDANHILVIILLQQYVCKYVTVIYPASFKTTKRQKLLLTSFIEKYSPLIYH</sequence>
<accession>A0A8S1V027</accession>
<name>A0A8S1V027_PAROT</name>
<dbReference type="EMBL" id="CAJJDP010000054">
    <property type="protein sequence ID" value="CAD8170074.1"/>
    <property type="molecule type" value="Genomic_DNA"/>
</dbReference>
<feature type="transmembrane region" description="Helical" evidence="1">
    <location>
        <begin position="102"/>
        <end position="122"/>
    </location>
</feature>
<evidence type="ECO:0000313" key="2">
    <source>
        <dbReference type="EMBL" id="CAD8170074.1"/>
    </source>
</evidence>
<organism evidence="2 3">
    <name type="scientific">Paramecium octaurelia</name>
    <dbReference type="NCBI Taxonomy" id="43137"/>
    <lineage>
        <taxon>Eukaryota</taxon>
        <taxon>Sar</taxon>
        <taxon>Alveolata</taxon>
        <taxon>Ciliophora</taxon>
        <taxon>Intramacronucleata</taxon>
        <taxon>Oligohymenophorea</taxon>
        <taxon>Peniculida</taxon>
        <taxon>Parameciidae</taxon>
        <taxon>Paramecium</taxon>
    </lineage>
</organism>
<proteinExistence type="predicted"/>
<dbReference type="Proteomes" id="UP000683925">
    <property type="component" value="Unassembled WGS sequence"/>
</dbReference>
<evidence type="ECO:0000313" key="3">
    <source>
        <dbReference type="Proteomes" id="UP000683925"/>
    </source>
</evidence>
<comment type="caution">
    <text evidence="2">The sequence shown here is derived from an EMBL/GenBank/DDBJ whole genome shotgun (WGS) entry which is preliminary data.</text>
</comment>
<feature type="transmembrane region" description="Helical" evidence="1">
    <location>
        <begin position="74"/>
        <end position="96"/>
    </location>
</feature>
<keyword evidence="1" id="KW-0812">Transmembrane</keyword>
<dbReference type="AlphaFoldDB" id="A0A8S1V027"/>
<keyword evidence="1" id="KW-0472">Membrane</keyword>
<keyword evidence="1" id="KW-1133">Transmembrane helix</keyword>
<evidence type="ECO:0000256" key="1">
    <source>
        <dbReference type="SAM" id="Phobius"/>
    </source>
</evidence>